<accession>A0ABZ1BSN2</accession>
<keyword evidence="2" id="KW-1185">Reference proteome</keyword>
<gene>
    <name evidence="1" type="ORF">VLY81_05485</name>
</gene>
<organism evidence="1 2">
    <name type="scientific">Geochorda subterranea</name>
    <dbReference type="NCBI Taxonomy" id="3109564"/>
    <lineage>
        <taxon>Bacteria</taxon>
        <taxon>Bacillati</taxon>
        <taxon>Bacillota</taxon>
        <taxon>Limnochordia</taxon>
        <taxon>Limnochordales</taxon>
        <taxon>Geochordaceae</taxon>
        <taxon>Geochorda</taxon>
    </lineage>
</organism>
<proteinExistence type="predicted"/>
<dbReference type="EMBL" id="CP141614">
    <property type="protein sequence ID" value="WRP15615.1"/>
    <property type="molecule type" value="Genomic_DNA"/>
</dbReference>
<dbReference type="RefSeq" id="WP_324670021.1">
    <property type="nucleotide sequence ID" value="NZ_CP141614.1"/>
</dbReference>
<reference evidence="2" key="1">
    <citation type="submission" date="2023-12" db="EMBL/GenBank/DDBJ databases">
        <title>Novel isolates from deep terrestrial aquifers shed light on the physiology and ecology of the class Limnochordia.</title>
        <authorList>
            <person name="Karnachuk O.V."/>
            <person name="Lukina A.P."/>
            <person name="Avakyan M.R."/>
            <person name="Kadnikov V."/>
            <person name="Begmatov S."/>
            <person name="Beletsky A.V."/>
            <person name="Mardanov A.V."/>
            <person name="Ravin N.V."/>
        </authorList>
    </citation>
    <scope>NUCLEOTIDE SEQUENCE [LARGE SCALE GENOMIC DNA]</scope>
    <source>
        <strain evidence="2">LN</strain>
    </source>
</reference>
<dbReference type="Pfam" id="PF14100">
    <property type="entry name" value="DUF6807"/>
    <property type="match status" value="1"/>
</dbReference>
<dbReference type="Proteomes" id="UP001333102">
    <property type="component" value="Chromosome"/>
</dbReference>
<sequence length="290" mass="32460">MLRLELSESWAEVHAPGGRVLRYVAGEPPKRRPYIHPISLPGGPAMTADRPEDHVHHHGLWVAHHRVDSGGRIDDFYLERGPEGEIVHRAYEDVVQEGERVGFGAVHHWVAPDGFVPLEDRWDVQVGQYETGDVFIDFTLELRATGGAVRLHTTNEGALPLIRVARWMSADAGGIITNSRGATKEWMTFGRRAEWVDCSAPDEQGVWQGLTIFDHPANPSFPAPWFTRDYGPFGPGPNCFDGDLVIAPWLPLLLRYRIVVHRGDVKQAGIQRRWQAYYAAALRGRPASEG</sequence>
<evidence type="ECO:0000313" key="1">
    <source>
        <dbReference type="EMBL" id="WRP15615.1"/>
    </source>
</evidence>
<protein>
    <submittedName>
        <fullName evidence="1">PmoA family protein</fullName>
    </submittedName>
</protein>
<evidence type="ECO:0000313" key="2">
    <source>
        <dbReference type="Proteomes" id="UP001333102"/>
    </source>
</evidence>
<dbReference type="InterPro" id="IPR029475">
    <property type="entry name" value="DUF6807"/>
</dbReference>
<name>A0ABZ1BSN2_9FIRM</name>